<dbReference type="GO" id="GO:0005886">
    <property type="term" value="C:plasma membrane"/>
    <property type="evidence" value="ECO:0007669"/>
    <property type="project" value="UniProtKB-SubCell"/>
</dbReference>
<accession>A0A9X2X855</accession>
<comment type="similarity">
    <text evidence="7">Belongs to the binding-protein-dependent transport system permease family.</text>
</comment>
<evidence type="ECO:0000256" key="3">
    <source>
        <dbReference type="ARBA" id="ARBA00022475"/>
    </source>
</evidence>
<name>A0A9X2X855_9HYPH</name>
<evidence type="ECO:0000256" key="6">
    <source>
        <dbReference type="ARBA" id="ARBA00023136"/>
    </source>
</evidence>
<comment type="caution">
    <text evidence="9">The sequence shown here is derived from an EMBL/GenBank/DDBJ whole genome shotgun (WGS) entry which is preliminary data.</text>
</comment>
<evidence type="ECO:0000259" key="8">
    <source>
        <dbReference type="PROSITE" id="PS50928"/>
    </source>
</evidence>
<dbReference type="PANTHER" id="PTHR30151:SF0">
    <property type="entry name" value="ABC TRANSPORTER PERMEASE PROTEIN MJ0413-RELATED"/>
    <property type="match status" value="1"/>
</dbReference>
<sequence>MITDVFMRRQALILGTMSFIIIGVLWQLVVDFGIVNPFFISTPSAVWQELLVQLQDGSLLVNTAATLYSFALALGLAVVVGIGLGVLAGWFRDAEAALEPFIWFKYSAPTVAFYPLFVAWLGYGTPTIVAIAFLFALTPIYANTLSGIKNVDRDLKRVATSFGARPHDIFFRIALPGAVPVIVAGLRLGVGRALTGVVVAELFGANAGLGYSIAYYAQMLQTSRMMVPIVTVILLGVILTQALSYIEKRTEAWRVVHDN</sequence>
<dbReference type="AlphaFoldDB" id="A0A9X2X855"/>
<evidence type="ECO:0000313" key="9">
    <source>
        <dbReference type="EMBL" id="MCT8990463.1"/>
    </source>
</evidence>
<dbReference type="CDD" id="cd06261">
    <property type="entry name" value="TM_PBP2"/>
    <property type="match status" value="1"/>
</dbReference>
<dbReference type="InterPro" id="IPR000515">
    <property type="entry name" value="MetI-like"/>
</dbReference>
<dbReference type="PANTHER" id="PTHR30151">
    <property type="entry name" value="ALKANE SULFONATE ABC TRANSPORTER-RELATED, MEMBRANE SUBUNIT"/>
    <property type="match status" value="1"/>
</dbReference>
<dbReference type="GO" id="GO:0055085">
    <property type="term" value="P:transmembrane transport"/>
    <property type="evidence" value="ECO:0007669"/>
    <property type="project" value="InterPro"/>
</dbReference>
<evidence type="ECO:0000256" key="2">
    <source>
        <dbReference type="ARBA" id="ARBA00022448"/>
    </source>
</evidence>
<dbReference type="InterPro" id="IPR035906">
    <property type="entry name" value="MetI-like_sf"/>
</dbReference>
<evidence type="ECO:0000313" key="10">
    <source>
        <dbReference type="Proteomes" id="UP001149009"/>
    </source>
</evidence>
<keyword evidence="10" id="KW-1185">Reference proteome</keyword>
<keyword evidence="3" id="KW-1003">Cell membrane</keyword>
<keyword evidence="5 7" id="KW-1133">Transmembrane helix</keyword>
<feature type="domain" description="ABC transmembrane type-1" evidence="8">
    <location>
        <begin position="63"/>
        <end position="244"/>
    </location>
</feature>
<gene>
    <name evidence="9" type="ORF">NYR54_09190</name>
</gene>
<proteinExistence type="inferred from homology"/>
<comment type="subcellular location">
    <subcellularLocation>
        <location evidence="1 7">Cell membrane</location>
        <topology evidence="1 7">Multi-pass membrane protein</topology>
    </subcellularLocation>
</comment>
<evidence type="ECO:0000256" key="4">
    <source>
        <dbReference type="ARBA" id="ARBA00022692"/>
    </source>
</evidence>
<dbReference type="PROSITE" id="PS50928">
    <property type="entry name" value="ABC_TM1"/>
    <property type="match status" value="1"/>
</dbReference>
<feature type="transmembrane region" description="Helical" evidence="7">
    <location>
        <begin position="169"/>
        <end position="188"/>
    </location>
</feature>
<protein>
    <submittedName>
        <fullName evidence="9">ABC transporter permease</fullName>
    </submittedName>
</protein>
<feature type="transmembrane region" description="Helical" evidence="7">
    <location>
        <begin position="194"/>
        <end position="214"/>
    </location>
</feature>
<feature type="transmembrane region" description="Helical" evidence="7">
    <location>
        <begin position="226"/>
        <end position="246"/>
    </location>
</feature>
<reference evidence="9" key="1">
    <citation type="submission" date="2022-08" db="EMBL/GenBank/DDBJ databases">
        <title>Chelativorans sichuanense sp. nov., a paraffin oil-degrading bacterium isolated from a mixture of oil-based drill cuttings and paddy soil.</title>
        <authorList>
            <person name="Yu J."/>
            <person name="Liu H."/>
            <person name="Chen Q."/>
        </authorList>
    </citation>
    <scope>NUCLEOTIDE SEQUENCE</scope>
    <source>
        <strain evidence="9">SCAU 2101</strain>
    </source>
</reference>
<dbReference type="SUPFAM" id="SSF161098">
    <property type="entry name" value="MetI-like"/>
    <property type="match status" value="1"/>
</dbReference>
<dbReference type="Proteomes" id="UP001149009">
    <property type="component" value="Unassembled WGS sequence"/>
</dbReference>
<dbReference type="EMBL" id="JAODNV010000009">
    <property type="protein sequence ID" value="MCT8990463.1"/>
    <property type="molecule type" value="Genomic_DNA"/>
</dbReference>
<keyword evidence="6 7" id="KW-0472">Membrane</keyword>
<dbReference type="RefSeq" id="WP_261515341.1">
    <property type="nucleotide sequence ID" value="NZ_JAODNV010000009.1"/>
</dbReference>
<evidence type="ECO:0000256" key="7">
    <source>
        <dbReference type="RuleBase" id="RU363032"/>
    </source>
</evidence>
<organism evidence="9 10">
    <name type="scientific">Chelativorans petroleitrophicus</name>
    <dbReference type="NCBI Taxonomy" id="2975484"/>
    <lineage>
        <taxon>Bacteria</taxon>
        <taxon>Pseudomonadati</taxon>
        <taxon>Pseudomonadota</taxon>
        <taxon>Alphaproteobacteria</taxon>
        <taxon>Hyphomicrobiales</taxon>
        <taxon>Phyllobacteriaceae</taxon>
        <taxon>Chelativorans</taxon>
    </lineage>
</organism>
<dbReference type="Gene3D" id="1.10.3720.10">
    <property type="entry name" value="MetI-like"/>
    <property type="match status" value="1"/>
</dbReference>
<keyword evidence="2 7" id="KW-0813">Transport</keyword>
<dbReference type="Pfam" id="PF00528">
    <property type="entry name" value="BPD_transp_1"/>
    <property type="match status" value="1"/>
</dbReference>
<keyword evidence="4 7" id="KW-0812">Transmembrane</keyword>
<feature type="transmembrane region" description="Helical" evidence="7">
    <location>
        <begin position="67"/>
        <end position="91"/>
    </location>
</feature>
<feature type="transmembrane region" description="Helical" evidence="7">
    <location>
        <begin position="12"/>
        <end position="29"/>
    </location>
</feature>
<evidence type="ECO:0000256" key="1">
    <source>
        <dbReference type="ARBA" id="ARBA00004651"/>
    </source>
</evidence>
<evidence type="ECO:0000256" key="5">
    <source>
        <dbReference type="ARBA" id="ARBA00022989"/>
    </source>
</evidence>